<reference evidence="7 8" key="1">
    <citation type="journal article" date="2016" name="G3 (Bethesda)">
        <title>First Draft Assembly and Annotation of the Genome of a California Endemic Oak Quercus lobata Nee (Fagaceae).</title>
        <authorList>
            <person name="Sork V.L."/>
            <person name="Fitz-Gibbon S.T."/>
            <person name="Puiu D."/>
            <person name="Crepeau M."/>
            <person name="Gugger P.F."/>
            <person name="Sherman R."/>
            <person name="Stevens K."/>
            <person name="Langley C.H."/>
            <person name="Pellegrini M."/>
            <person name="Salzberg S.L."/>
        </authorList>
    </citation>
    <scope>NUCLEOTIDE SEQUENCE [LARGE SCALE GENOMIC DNA]</scope>
    <source>
        <strain evidence="7 8">cv. SW786</strain>
    </source>
</reference>
<dbReference type="GO" id="GO:0003677">
    <property type="term" value="F:DNA binding"/>
    <property type="evidence" value="ECO:0007669"/>
    <property type="project" value="UniProtKB-KW"/>
</dbReference>
<dbReference type="InterPro" id="IPR016177">
    <property type="entry name" value="DNA-bd_dom_sf"/>
</dbReference>
<evidence type="ECO:0000313" key="8">
    <source>
        <dbReference type="Proteomes" id="UP000594261"/>
    </source>
</evidence>
<evidence type="ECO:0000256" key="1">
    <source>
        <dbReference type="ARBA" id="ARBA00004123"/>
    </source>
</evidence>
<sequence>MVEVQKYFLEHPERMTDGVTLSQFSFQIPRPLQENYVRKCPTRRAALCDGTRPLEPDEVSPLSWAGPDDGPDLQLNRSAMPSPYFEAPVFDPVHQDPQRSEQELLQRRCTVVSQIKIIIGVKVDG</sequence>
<name>A0A7N2RCZ1_QUELO</name>
<keyword evidence="2" id="KW-0805">Transcription regulation</keyword>
<accession>A0A7N2RCZ1</accession>
<dbReference type="EnsemblPlants" id="QL11p011525:mrna">
    <property type="protein sequence ID" value="QL11p011525:mrna"/>
    <property type="gene ID" value="QL11p011525"/>
</dbReference>
<dbReference type="KEGG" id="qlo:115969240"/>
<dbReference type="InParanoid" id="A0A7N2RCZ1"/>
<evidence type="ECO:0000313" key="7">
    <source>
        <dbReference type="EnsemblPlants" id="QL11p011525:mrna"/>
    </source>
</evidence>
<dbReference type="SUPFAM" id="SSF54171">
    <property type="entry name" value="DNA-binding domain"/>
    <property type="match status" value="1"/>
</dbReference>
<keyword evidence="8" id="KW-1185">Reference proteome</keyword>
<evidence type="ECO:0000256" key="2">
    <source>
        <dbReference type="ARBA" id="ARBA00023015"/>
    </source>
</evidence>
<dbReference type="EMBL" id="LRBV02000011">
    <property type="status" value="NOT_ANNOTATED_CDS"/>
    <property type="molecule type" value="Genomic_DNA"/>
</dbReference>
<keyword evidence="4" id="KW-0804">Transcription</keyword>
<dbReference type="Gramene" id="QL11p011525:mrna">
    <property type="protein sequence ID" value="QL11p011525:mrna"/>
    <property type="gene ID" value="QL11p011525"/>
</dbReference>
<reference evidence="7" key="2">
    <citation type="submission" date="2021-01" db="UniProtKB">
        <authorList>
            <consortium name="EnsemblPlants"/>
        </authorList>
    </citation>
    <scope>IDENTIFICATION</scope>
</reference>
<comment type="subcellular location">
    <subcellularLocation>
        <location evidence="1">Nucleus</location>
    </subcellularLocation>
</comment>
<keyword evidence="5" id="KW-0539">Nucleus</keyword>
<dbReference type="RefSeq" id="XP_030944704.1">
    <property type="nucleotide sequence ID" value="XM_031088844.1"/>
</dbReference>
<dbReference type="GO" id="GO:0005634">
    <property type="term" value="C:nucleus"/>
    <property type="evidence" value="ECO:0007669"/>
    <property type="project" value="UniProtKB-SubCell"/>
</dbReference>
<protein>
    <submittedName>
        <fullName evidence="7">Uncharacterized protein</fullName>
    </submittedName>
</protein>
<organism evidence="7 8">
    <name type="scientific">Quercus lobata</name>
    <name type="common">Valley oak</name>
    <dbReference type="NCBI Taxonomy" id="97700"/>
    <lineage>
        <taxon>Eukaryota</taxon>
        <taxon>Viridiplantae</taxon>
        <taxon>Streptophyta</taxon>
        <taxon>Embryophyta</taxon>
        <taxon>Tracheophyta</taxon>
        <taxon>Spermatophyta</taxon>
        <taxon>Magnoliopsida</taxon>
        <taxon>eudicotyledons</taxon>
        <taxon>Gunneridae</taxon>
        <taxon>Pentapetalae</taxon>
        <taxon>rosids</taxon>
        <taxon>fabids</taxon>
        <taxon>Fagales</taxon>
        <taxon>Fagaceae</taxon>
        <taxon>Quercus</taxon>
    </lineage>
</organism>
<feature type="region of interest" description="Disordered" evidence="6">
    <location>
        <begin position="48"/>
        <end position="72"/>
    </location>
</feature>
<dbReference type="GeneID" id="115969240"/>
<dbReference type="OrthoDB" id="1462400at2759"/>
<keyword evidence="3" id="KW-0238">DNA-binding</keyword>
<evidence type="ECO:0000256" key="4">
    <source>
        <dbReference type="ARBA" id="ARBA00023163"/>
    </source>
</evidence>
<proteinExistence type="predicted"/>
<dbReference type="Proteomes" id="UP000594261">
    <property type="component" value="Chromosome 11"/>
</dbReference>
<dbReference type="AlphaFoldDB" id="A0A7N2RCZ1"/>
<gene>
    <name evidence="7" type="primary">LOC115969240</name>
</gene>
<evidence type="ECO:0000256" key="5">
    <source>
        <dbReference type="ARBA" id="ARBA00023242"/>
    </source>
</evidence>
<dbReference type="OMA" id="HPERMTD"/>
<evidence type="ECO:0000256" key="3">
    <source>
        <dbReference type="ARBA" id="ARBA00023125"/>
    </source>
</evidence>
<evidence type="ECO:0000256" key="6">
    <source>
        <dbReference type="SAM" id="MobiDB-lite"/>
    </source>
</evidence>